<evidence type="ECO:0000313" key="5">
    <source>
        <dbReference type="EMBL" id="MVX60710.1"/>
    </source>
</evidence>
<proteinExistence type="predicted"/>
<evidence type="ECO:0000256" key="2">
    <source>
        <dbReference type="ARBA" id="ARBA00025649"/>
    </source>
</evidence>
<organism evidence="5 6">
    <name type="scientific">Adlercreutzia mucosicola</name>
    <dbReference type="NCBI Taxonomy" id="580026"/>
    <lineage>
        <taxon>Bacteria</taxon>
        <taxon>Bacillati</taxon>
        <taxon>Actinomycetota</taxon>
        <taxon>Coriobacteriia</taxon>
        <taxon>Eggerthellales</taxon>
        <taxon>Eggerthellaceae</taxon>
        <taxon>Adlercreutzia</taxon>
    </lineage>
</organism>
<gene>
    <name evidence="5" type="ORF">GKZ27_04445</name>
</gene>
<dbReference type="SMART" id="SM00893">
    <property type="entry name" value="ETF"/>
    <property type="match status" value="1"/>
</dbReference>
<dbReference type="PANTHER" id="PTHR21294">
    <property type="entry name" value="ELECTRON TRANSFER FLAVOPROTEIN BETA-SUBUNIT"/>
    <property type="match status" value="1"/>
</dbReference>
<dbReference type="InterPro" id="IPR014730">
    <property type="entry name" value="ETF_a/b_N"/>
</dbReference>
<reference evidence="5 6" key="1">
    <citation type="submission" date="2019-12" db="EMBL/GenBank/DDBJ databases">
        <title>Microbes associate with the intestines of laboratory mice.</title>
        <authorList>
            <person name="Navarre W."/>
            <person name="Wong E."/>
        </authorList>
    </citation>
    <scope>NUCLEOTIDE SEQUENCE [LARGE SCALE GENOMIC DNA]</scope>
    <source>
        <strain evidence="5 6">NM66_B29</strain>
    </source>
</reference>
<evidence type="ECO:0000256" key="1">
    <source>
        <dbReference type="ARBA" id="ARBA00011355"/>
    </source>
</evidence>
<feature type="domain" description="Electron transfer flavoprotein alpha/beta-subunit N-terminal" evidence="4">
    <location>
        <begin position="21"/>
        <end position="214"/>
    </location>
</feature>
<dbReference type="PIRSF" id="PIRSF000090">
    <property type="entry name" value="Beta-ETF"/>
    <property type="match status" value="1"/>
</dbReference>
<dbReference type="InterPro" id="IPR014729">
    <property type="entry name" value="Rossmann-like_a/b/a_fold"/>
</dbReference>
<evidence type="ECO:0000313" key="6">
    <source>
        <dbReference type="Proteomes" id="UP000463388"/>
    </source>
</evidence>
<dbReference type="RefSeq" id="WP_160345369.1">
    <property type="nucleotide sequence ID" value="NZ_WSRR01000007.1"/>
</dbReference>
<evidence type="ECO:0000256" key="3">
    <source>
        <dbReference type="ARBA" id="ARBA00042002"/>
    </source>
</evidence>
<comment type="caution">
    <text evidence="5">The sequence shown here is derived from an EMBL/GenBank/DDBJ whole genome shotgun (WGS) entry which is preliminary data.</text>
</comment>
<dbReference type="Gene3D" id="3.40.50.620">
    <property type="entry name" value="HUPs"/>
    <property type="match status" value="1"/>
</dbReference>
<evidence type="ECO:0000259" key="4">
    <source>
        <dbReference type="SMART" id="SM00893"/>
    </source>
</evidence>
<dbReference type="AlphaFoldDB" id="A0A6N8JPJ8"/>
<name>A0A6N8JPJ8_9ACTN</name>
<protein>
    <recommendedName>
        <fullName evidence="3">Electron transfer flavoprotein small subunit</fullName>
    </recommendedName>
</protein>
<dbReference type="SUPFAM" id="SSF52402">
    <property type="entry name" value="Adenine nucleotide alpha hydrolases-like"/>
    <property type="match status" value="1"/>
</dbReference>
<comment type="function">
    <text evidence="2">The electron transfer flavoprotein serves as a specific electron acceptor for other dehydrogenases. It transfers the electrons to the main respiratory chain via ETF-ubiquinone oxidoreductase (ETF dehydrogenase).</text>
</comment>
<dbReference type="Proteomes" id="UP000463388">
    <property type="component" value="Unassembled WGS sequence"/>
</dbReference>
<dbReference type="OrthoDB" id="9804960at2"/>
<comment type="subunit">
    <text evidence="1">Heterodimer of an alpha and a beta subunit.</text>
</comment>
<dbReference type="PANTHER" id="PTHR21294:SF17">
    <property type="entry name" value="PROTEIN FIXA"/>
    <property type="match status" value="1"/>
</dbReference>
<dbReference type="GO" id="GO:0009055">
    <property type="term" value="F:electron transfer activity"/>
    <property type="evidence" value="ECO:0007669"/>
    <property type="project" value="InterPro"/>
</dbReference>
<dbReference type="InterPro" id="IPR012255">
    <property type="entry name" value="ETF_b"/>
</dbReference>
<accession>A0A6N8JPJ8</accession>
<dbReference type="EMBL" id="WSRR01000007">
    <property type="protein sequence ID" value="MVX60710.1"/>
    <property type="molecule type" value="Genomic_DNA"/>
</dbReference>
<dbReference type="Pfam" id="PF01012">
    <property type="entry name" value="ETF"/>
    <property type="match status" value="1"/>
</dbReference>
<keyword evidence="6" id="KW-1185">Reference proteome</keyword>
<sequence length="256" mass="26262">MNIAVAVKVVPDDQDIVVGADRSIDASKAHQIVSEYDLNALEAAAQLADATGAKLVAISASNGAADDLKVKKSILSRGPEELFMVADDGLAMADARTTAAALAKLVGDVEDGVDLVVCGDGSADMYAGQVDVQLASILGVPMVNKATGLSVEDGVLVVERTLDDCVEVVEVPLPAVVSVQPSIALPRIAGMREILAAGKKPATVADAAASGVSVEGTVAVVDVKAPELADRKRQIFDASKDGDFDEFVRSIVAVAR</sequence>